<feature type="compositionally biased region" description="Basic and acidic residues" evidence="1">
    <location>
        <begin position="198"/>
        <end position="225"/>
    </location>
</feature>
<feature type="region of interest" description="Disordered" evidence="1">
    <location>
        <begin position="353"/>
        <end position="391"/>
    </location>
</feature>
<dbReference type="AlphaFoldDB" id="A0A2W2GAG6"/>
<dbReference type="Proteomes" id="UP000248544">
    <property type="component" value="Unassembled WGS sequence"/>
</dbReference>
<keyword evidence="2" id="KW-0472">Membrane</keyword>
<keyword evidence="2" id="KW-1133">Transmembrane helix</keyword>
<keyword evidence="2" id="KW-0812">Transmembrane</keyword>
<gene>
    <name evidence="4" type="ORF">C1I98_28135</name>
</gene>
<dbReference type="SUPFAM" id="SSF54001">
    <property type="entry name" value="Cysteine proteinases"/>
    <property type="match status" value="1"/>
</dbReference>
<name>A0A2W2GAG6_9ACTN</name>
<sequence length="477" mass="50935">MSPETEKFIKLLEKQLGYAEKKGGHTKFGAWYNSVESDADYSAQPWCDMYISWTAEKLGYQEWVGQFAWTPSHARWFEKQGAFGTKPERGALVFYDWSGGKKIGGIDHVGVVTGVKGRKILAIEGNIDGGVAKRKKRDQDKVVGYGYPEKVKEGLEAPVMPPDSVLGQAGQDAAMPQGPQVNVAPDIAARLISPRPLEPARGEAAARESRAPSKPLKGDEHKAAAEKPVPAASPRSRKDDGAPADDDRAAPARSSAPEPAPRAKVLPDTAPLTGSPLSAPSVLQSPLPDLSSPVLLAPVLLAPVLLAAIGLLAHARSRRLRVQAAGGLTVRPSESAATPLESPGPALAAAPALRHAPSAARHASAMGEPTRTASGRATRTSRTRGRHAAHPDLIIAHDVQALSLGRHAAGEAPTGEERHTPYRGRRRRIVPSGEHATPAVPEQKPRGRRHRPVPSPRSPLPADRHPDWNWFHSATMA</sequence>
<reference evidence="4 5" key="1">
    <citation type="submission" date="2018-01" db="EMBL/GenBank/DDBJ databases">
        <title>Draft genome sequence of Sphaerisporangium sp. 7K107.</title>
        <authorList>
            <person name="Sahin N."/>
            <person name="Saygin H."/>
            <person name="Ay H."/>
        </authorList>
    </citation>
    <scope>NUCLEOTIDE SEQUENCE [LARGE SCALE GENOMIC DNA]</scope>
    <source>
        <strain evidence="4 5">7K107</strain>
    </source>
</reference>
<proteinExistence type="predicted"/>
<evidence type="ECO:0000313" key="5">
    <source>
        <dbReference type="Proteomes" id="UP000248544"/>
    </source>
</evidence>
<accession>A0A2W2GAG6</accession>
<protein>
    <recommendedName>
        <fullName evidence="3">Peptidase C51 domain-containing protein</fullName>
    </recommendedName>
</protein>
<feature type="compositionally biased region" description="Low complexity" evidence="1">
    <location>
        <begin position="353"/>
        <end position="378"/>
    </location>
</feature>
<feature type="transmembrane region" description="Helical" evidence="2">
    <location>
        <begin position="294"/>
        <end position="313"/>
    </location>
</feature>
<dbReference type="EMBL" id="POUA01000284">
    <property type="protein sequence ID" value="PZG34430.1"/>
    <property type="molecule type" value="Genomic_DNA"/>
</dbReference>
<evidence type="ECO:0000256" key="2">
    <source>
        <dbReference type="SAM" id="Phobius"/>
    </source>
</evidence>
<feature type="non-terminal residue" evidence="4">
    <location>
        <position position="477"/>
    </location>
</feature>
<evidence type="ECO:0000259" key="3">
    <source>
        <dbReference type="Pfam" id="PF05257"/>
    </source>
</evidence>
<feature type="region of interest" description="Disordered" evidence="1">
    <location>
        <begin position="429"/>
        <end position="477"/>
    </location>
</feature>
<keyword evidence="5" id="KW-1185">Reference proteome</keyword>
<dbReference type="RefSeq" id="WP_146607665.1">
    <property type="nucleotide sequence ID" value="NZ_POUA01000284.1"/>
</dbReference>
<evidence type="ECO:0000313" key="4">
    <source>
        <dbReference type="EMBL" id="PZG34430.1"/>
    </source>
</evidence>
<dbReference type="Pfam" id="PF05257">
    <property type="entry name" value="CHAP"/>
    <property type="match status" value="1"/>
</dbReference>
<feature type="compositionally biased region" description="Basic and acidic residues" evidence="1">
    <location>
        <begin position="236"/>
        <end position="250"/>
    </location>
</feature>
<dbReference type="InterPro" id="IPR007921">
    <property type="entry name" value="CHAP_dom"/>
</dbReference>
<feature type="region of interest" description="Disordered" evidence="1">
    <location>
        <begin position="195"/>
        <end position="272"/>
    </location>
</feature>
<comment type="caution">
    <text evidence="4">The sequence shown here is derived from an EMBL/GenBank/DDBJ whole genome shotgun (WGS) entry which is preliminary data.</text>
</comment>
<evidence type="ECO:0000256" key="1">
    <source>
        <dbReference type="SAM" id="MobiDB-lite"/>
    </source>
</evidence>
<organism evidence="4 5">
    <name type="scientific">Spongiactinospora gelatinilytica</name>
    <dbReference type="NCBI Taxonomy" id="2666298"/>
    <lineage>
        <taxon>Bacteria</taxon>
        <taxon>Bacillati</taxon>
        <taxon>Actinomycetota</taxon>
        <taxon>Actinomycetes</taxon>
        <taxon>Streptosporangiales</taxon>
        <taxon>Streptosporangiaceae</taxon>
        <taxon>Spongiactinospora</taxon>
    </lineage>
</organism>
<feature type="region of interest" description="Disordered" evidence="1">
    <location>
        <begin position="156"/>
        <end position="179"/>
    </location>
</feature>
<feature type="compositionally biased region" description="Basic residues" evidence="1">
    <location>
        <begin position="379"/>
        <end position="388"/>
    </location>
</feature>
<dbReference type="InterPro" id="IPR038765">
    <property type="entry name" value="Papain-like_cys_pep_sf"/>
</dbReference>
<feature type="domain" description="Peptidase C51" evidence="3">
    <location>
        <begin position="41"/>
        <end position="126"/>
    </location>
</feature>